<dbReference type="GO" id="GO:0007059">
    <property type="term" value="P:chromosome segregation"/>
    <property type="evidence" value="ECO:0007669"/>
    <property type="project" value="UniProtKB-KW"/>
</dbReference>
<dbReference type="PANTHER" id="PTHR12772">
    <property type="entry name" value="DNA REPLICATION COMPLEX GINS PROTEIN PSF2"/>
    <property type="match status" value="1"/>
</dbReference>
<dbReference type="EMBL" id="ML014186">
    <property type="protein sequence ID" value="RKP01087.1"/>
    <property type="molecule type" value="Genomic_DNA"/>
</dbReference>
<dbReference type="InterPro" id="IPR036224">
    <property type="entry name" value="GINS_bundle-like_dom_sf"/>
</dbReference>
<sequence length="194" mass="21206">MPPILPPPTPAEIEFLAEHELITIIPSSRIGELRFLEGTYGPFAPPERADVPLWLAVTLRGKGKCRVVPPAWLTVEALQTRCDEERAHAQFSALPFHHAAIARLLLSPPCADDIPNAASLRILVRDLRDLRQSKILGGVGLLDGEYLQMDGLGWMEVNEMRPFFVKAFGTIRQLAATAVAAKAEDDDVADHGAA</sequence>
<dbReference type="FunFam" id="3.40.5.50:FF:000001">
    <property type="entry name" value="DNA replication complex GINS protein PSF2"/>
    <property type="match status" value="1"/>
</dbReference>
<dbReference type="GO" id="GO:0006260">
    <property type="term" value="P:DNA replication"/>
    <property type="evidence" value="ECO:0007669"/>
    <property type="project" value="UniProtKB-KW"/>
</dbReference>
<dbReference type="InterPro" id="IPR021151">
    <property type="entry name" value="GINS_A"/>
</dbReference>
<evidence type="ECO:0000256" key="5">
    <source>
        <dbReference type="ARBA" id="ARBA00022829"/>
    </source>
</evidence>
<dbReference type="SUPFAM" id="SSF158573">
    <property type="entry name" value="GINS helical bundle-like"/>
    <property type="match status" value="1"/>
</dbReference>
<gene>
    <name evidence="10" type="ORF">CXG81DRAFT_29836</name>
</gene>
<evidence type="ECO:0000259" key="8">
    <source>
        <dbReference type="Pfam" id="PF05916"/>
    </source>
</evidence>
<evidence type="ECO:0000259" key="9">
    <source>
        <dbReference type="Pfam" id="PF25005"/>
    </source>
</evidence>
<evidence type="ECO:0000313" key="10">
    <source>
        <dbReference type="EMBL" id="RKP01087.1"/>
    </source>
</evidence>
<keyword evidence="6 7" id="KW-0539">Nucleus</keyword>
<dbReference type="Gene3D" id="3.40.5.50">
    <property type="match status" value="1"/>
</dbReference>
<evidence type="ECO:0000313" key="11">
    <source>
        <dbReference type="Proteomes" id="UP000274922"/>
    </source>
</evidence>
<dbReference type="CDD" id="cd21694">
    <property type="entry name" value="GINS_B_Psf2"/>
    <property type="match status" value="1"/>
</dbReference>
<comment type="similarity">
    <text evidence="2 7">Belongs to the GINS2/PSF2 family.</text>
</comment>
<dbReference type="SUPFAM" id="SSF160059">
    <property type="entry name" value="PriA/YqbF domain"/>
    <property type="match status" value="1"/>
</dbReference>
<protein>
    <recommendedName>
        <fullName evidence="3 7">DNA replication complex GINS protein PSF2</fullName>
    </recommendedName>
</protein>
<dbReference type="STRING" id="1555241.A0A4P9X775"/>
<accession>A0A4P9X775</accession>
<dbReference type="GO" id="GO:0000727">
    <property type="term" value="P:double-strand break repair via break-induced replication"/>
    <property type="evidence" value="ECO:0007669"/>
    <property type="project" value="TreeGrafter"/>
</dbReference>
<evidence type="ECO:0000256" key="7">
    <source>
        <dbReference type="PIRNR" id="PIRNR028998"/>
    </source>
</evidence>
<dbReference type="PANTHER" id="PTHR12772:SF0">
    <property type="entry name" value="DNA REPLICATION COMPLEX GINS PROTEIN PSF2"/>
    <property type="match status" value="1"/>
</dbReference>
<evidence type="ECO:0000256" key="1">
    <source>
        <dbReference type="ARBA" id="ARBA00004123"/>
    </source>
</evidence>
<evidence type="ECO:0000256" key="4">
    <source>
        <dbReference type="ARBA" id="ARBA00022705"/>
    </source>
</evidence>
<comment type="subunit">
    <text evidence="7">Component of the GINS complex.</text>
</comment>
<name>A0A4P9X775_9FUNG</name>
<organism evidence="10 11">
    <name type="scientific">Caulochytrium protostelioides</name>
    <dbReference type="NCBI Taxonomy" id="1555241"/>
    <lineage>
        <taxon>Eukaryota</taxon>
        <taxon>Fungi</taxon>
        <taxon>Fungi incertae sedis</taxon>
        <taxon>Chytridiomycota</taxon>
        <taxon>Chytridiomycota incertae sedis</taxon>
        <taxon>Chytridiomycetes</taxon>
        <taxon>Caulochytriales</taxon>
        <taxon>Caulochytriaceae</taxon>
        <taxon>Caulochytrium</taxon>
    </lineage>
</organism>
<keyword evidence="4 7" id="KW-0235">DNA replication</keyword>
<dbReference type="CDD" id="cd11712">
    <property type="entry name" value="GINS_A_psf2"/>
    <property type="match status" value="1"/>
</dbReference>
<dbReference type="Proteomes" id="UP000274922">
    <property type="component" value="Unassembled WGS sequence"/>
</dbReference>
<keyword evidence="5" id="KW-0159">Chromosome partition</keyword>
<dbReference type="InterPro" id="IPR056784">
    <property type="entry name" value="PSF2_N"/>
</dbReference>
<evidence type="ECO:0000256" key="2">
    <source>
        <dbReference type="ARBA" id="ARBA00010565"/>
    </source>
</evidence>
<evidence type="ECO:0000256" key="6">
    <source>
        <dbReference type="ARBA" id="ARBA00023242"/>
    </source>
</evidence>
<feature type="domain" description="DNA replication complex GINS protein PSF2 N-terminal" evidence="9">
    <location>
        <begin position="9"/>
        <end position="68"/>
    </location>
</feature>
<dbReference type="Pfam" id="PF25005">
    <property type="entry name" value="PSF2_N"/>
    <property type="match status" value="1"/>
</dbReference>
<dbReference type="FunFam" id="1.20.58.1020:FF:000001">
    <property type="entry name" value="DNA replication complex GINS protein PSF2"/>
    <property type="match status" value="1"/>
</dbReference>
<dbReference type="Pfam" id="PF05916">
    <property type="entry name" value="Sld5"/>
    <property type="match status" value="1"/>
</dbReference>
<dbReference type="InterPro" id="IPR007257">
    <property type="entry name" value="GINS_Psf2"/>
</dbReference>
<dbReference type="GO" id="GO:0000811">
    <property type="term" value="C:GINS complex"/>
    <property type="evidence" value="ECO:0007669"/>
    <property type="project" value="TreeGrafter"/>
</dbReference>
<proteinExistence type="inferred from homology"/>
<dbReference type="AlphaFoldDB" id="A0A4P9X775"/>
<feature type="domain" description="GINS subunit" evidence="8">
    <location>
        <begin position="72"/>
        <end position="164"/>
    </location>
</feature>
<reference evidence="11" key="1">
    <citation type="journal article" date="2018" name="Nat. Microbiol.">
        <title>Leveraging single-cell genomics to expand the fungal tree of life.</title>
        <authorList>
            <person name="Ahrendt S.R."/>
            <person name="Quandt C.A."/>
            <person name="Ciobanu D."/>
            <person name="Clum A."/>
            <person name="Salamov A."/>
            <person name="Andreopoulos B."/>
            <person name="Cheng J.F."/>
            <person name="Woyke T."/>
            <person name="Pelin A."/>
            <person name="Henrissat B."/>
            <person name="Reynolds N.K."/>
            <person name="Benny G.L."/>
            <person name="Smith M.E."/>
            <person name="James T.Y."/>
            <person name="Grigoriev I.V."/>
        </authorList>
    </citation>
    <scope>NUCLEOTIDE SEQUENCE [LARGE SCALE GENOMIC DNA]</scope>
    <source>
        <strain evidence="11">ATCC 52028</strain>
    </source>
</reference>
<evidence type="ECO:0000256" key="3">
    <source>
        <dbReference type="ARBA" id="ARBA00015139"/>
    </source>
</evidence>
<dbReference type="Gene3D" id="1.20.58.1020">
    <property type="match status" value="1"/>
</dbReference>
<keyword evidence="11" id="KW-1185">Reference proteome</keyword>
<dbReference type="PIRSF" id="PIRSF028998">
    <property type="entry name" value="GINS_Psf2_subgr"/>
    <property type="match status" value="1"/>
</dbReference>
<dbReference type="OrthoDB" id="1938138at2759"/>
<comment type="subcellular location">
    <subcellularLocation>
        <location evidence="1 7">Nucleus</location>
    </subcellularLocation>
</comment>